<proteinExistence type="predicted"/>
<accession>A0A0E3DEU9</accession>
<dbReference type="RefSeq" id="YP_009149204.1">
    <property type="nucleotide sequence ID" value="NC_027352.1"/>
</dbReference>
<feature type="coiled-coil region" evidence="1">
    <location>
        <begin position="28"/>
        <end position="62"/>
    </location>
</feature>
<dbReference type="EMBL" id="KJ676859">
    <property type="protein sequence ID" value="AID17878.1"/>
    <property type="molecule type" value="Genomic_DNA"/>
</dbReference>
<name>A0A0E3DEU9_9CAUD</name>
<evidence type="ECO:0000256" key="1">
    <source>
        <dbReference type="SAM" id="Coils"/>
    </source>
</evidence>
<keyword evidence="1" id="KW-0175">Coiled coil</keyword>
<dbReference type="Proteomes" id="UP000033000">
    <property type="component" value="Segment"/>
</dbReference>
<dbReference type="OrthoDB" id="28064at10239"/>
<protein>
    <submittedName>
        <fullName evidence="2">Uncharacterized protein</fullName>
    </submittedName>
</protein>
<dbReference type="GeneID" id="24723145"/>
<evidence type="ECO:0000313" key="3">
    <source>
        <dbReference type="Proteomes" id="UP000033000"/>
    </source>
</evidence>
<sequence>MPMEHRCPNSGALIFVPTSSERSTIQIAREMKASKAELDEKLADVDKLKEELMSLIAKAKEEK</sequence>
<organism evidence="2 3">
    <name type="scientific">Bacillus phage JBP901</name>
    <dbReference type="NCBI Taxonomy" id="1498212"/>
    <lineage>
        <taxon>Viruses</taxon>
        <taxon>Duplodnaviria</taxon>
        <taxon>Heunggongvirae</taxon>
        <taxon>Uroviricota</taxon>
        <taxon>Caudoviricetes</taxon>
        <taxon>Herelleviridae</taxon>
        <taxon>Bastillevirinae</taxon>
        <taxon>Caeruleovirus</taxon>
        <taxon>Caeruleovirus JBP901</taxon>
    </lineage>
</organism>
<keyword evidence="3" id="KW-1185">Reference proteome</keyword>
<dbReference type="KEGG" id="vg:24723145"/>
<gene>
    <name evidence="2" type="ORF">JBP901_gp166</name>
</gene>
<reference evidence="2 3" key="1">
    <citation type="journal article" date="2015" name="Arch. Virol.">
        <title>Complete genome sequence and phylogenetic position of the Bacillus cereus group phage JBP901.</title>
        <authorList>
            <person name="Asare P.T."/>
            <person name="Ryu S."/>
            <person name="Kim K.P."/>
        </authorList>
    </citation>
    <scope>NUCLEOTIDE SEQUENCE [LARGE SCALE GENOMIC DNA]</scope>
</reference>
<evidence type="ECO:0000313" key="2">
    <source>
        <dbReference type="EMBL" id="AID17878.1"/>
    </source>
</evidence>